<dbReference type="SUPFAM" id="SSF52172">
    <property type="entry name" value="CheY-like"/>
    <property type="match status" value="1"/>
</dbReference>
<keyword evidence="15" id="KW-1185">Reference proteome</keyword>
<evidence type="ECO:0000256" key="2">
    <source>
        <dbReference type="ARBA" id="ARBA00022490"/>
    </source>
</evidence>
<evidence type="ECO:0000256" key="9">
    <source>
        <dbReference type="PIRNR" id="PIRNR006171"/>
    </source>
</evidence>
<dbReference type="EMBL" id="JXII01000006">
    <property type="protein sequence ID" value="KIH70572.1"/>
    <property type="molecule type" value="Genomic_DNA"/>
</dbReference>
<organism evidence="12 14">
    <name type="scientific">Salinicoccus roseus</name>
    <dbReference type="NCBI Taxonomy" id="45670"/>
    <lineage>
        <taxon>Bacteria</taxon>
        <taxon>Bacillati</taxon>
        <taxon>Bacillota</taxon>
        <taxon>Bacilli</taxon>
        <taxon>Bacillales</taxon>
        <taxon>Staphylococcaceae</taxon>
        <taxon>Salinicoccus</taxon>
    </lineage>
</organism>
<reference evidence="12 14" key="1">
    <citation type="submission" date="2015-01" db="EMBL/GenBank/DDBJ databases">
        <title>Genome sequences of high lactate-tolerant strain Salinicoccus roseus W12 with industrial interest.</title>
        <authorList>
            <person name="Wang H."/>
            <person name="Yu B."/>
        </authorList>
    </citation>
    <scope>NUCLEOTIDE SEQUENCE [LARGE SCALE GENOMIC DNA]</scope>
    <source>
        <strain evidence="12 14">W12</strain>
    </source>
</reference>
<keyword evidence="5 9" id="KW-0805">Transcription regulation</keyword>
<dbReference type="Proteomes" id="UP000031546">
    <property type="component" value="Unassembled WGS sequence"/>
</dbReference>
<dbReference type="InterPro" id="IPR024187">
    <property type="entry name" value="Sig_transdc_resp-reg_cit/mal"/>
</dbReference>
<keyword evidence="2 9" id="KW-0963">Cytoplasm</keyword>
<dbReference type="InterPro" id="IPR036388">
    <property type="entry name" value="WH-like_DNA-bd_sf"/>
</dbReference>
<keyword evidence="8 9" id="KW-0804">Transcription</keyword>
<evidence type="ECO:0000259" key="11">
    <source>
        <dbReference type="PROSITE" id="PS50110"/>
    </source>
</evidence>
<evidence type="ECO:0000256" key="4">
    <source>
        <dbReference type="ARBA" id="ARBA00023012"/>
    </source>
</evidence>
<dbReference type="InterPro" id="IPR011006">
    <property type="entry name" value="CheY-like_superfamily"/>
</dbReference>
<gene>
    <name evidence="13" type="ORF">F7P68_0008995</name>
    <name evidence="12" type="ORF">SN16_07620</name>
</gene>
<evidence type="ECO:0000256" key="3">
    <source>
        <dbReference type="ARBA" id="ARBA00022553"/>
    </source>
</evidence>
<dbReference type="RefSeq" id="WP_040106030.1">
    <property type="nucleotide sequence ID" value="NZ_JABEVU030000001.1"/>
</dbReference>
<dbReference type="Pfam" id="PF00072">
    <property type="entry name" value="Response_reg"/>
    <property type="match status" value="1"/>
</dbReference>
<dbReference type="Gene3D" id="1.10.10.10">
    <property type="entry name" value="Winged helix-like DNA-binding domain superfamily/Winged helix DNA-binding domain"/>
    <property type="match status" value="1"/>
</dbReference>
<evidence type="ECO:0000313" key="15">
    <source>
        <dbReference type="Proteomes" id="UP000527860"/>
    </source>
</evidence>
<dbReference type="SMART" id="SM00448">
    <property type="entry name" value="REC"/>
    <property type="match status" value="1"/>
</dbReference>
<dbReference type="STRING" id="45670.SN16_07620"/>
<dbReference type="PANTHER" id="PTHR45526">
    <property type="entry name" value="TRANSCRIPTIONAL REGULATORY PROTEIN DPIA"/>
    <property type="match status" value="1"/>
</dbReference>
<evidence type="ECO:0000313" key="12">
    <source>
        <dbReference type="EMBL" id="KIH70572.1"/>
    </source>
</evidence>
<evidence type="ECO:0000256" key="7">
    <source>
        <dbReference type="ARBA" id="ARBA00023159"/>
    </source>
</evidence>
<dbReference type="InterPro" id="IPR051271">
    <property type="entry name" value="2C-system_Tx_regulators"/>
</dbReference>
<evidence type="ECO:0000256" key="8">
    <source>
        <dbReference type="ARBA" id="ARBA00023163"/>
    </source>
</evidence>
<dbReference type="InterPro" id="IPR001789">
    <property type="entry name" value="Sig_transdc_resp-reg_receiver"/>
</dbReference>
<evidence type="ECO:0000256" key="6">
    <source>
        <dbReference type="ARBA" id="ARBA00023125"/>
    </source>
</evidence>
<reference evidence="15" key="2">
    <citation type="submission" date="2020-04" db="EMBL/GenBank/DDBJ databases">
        <title>Genome analysis and biological profiling of marine Cellulosimicrobium funkei MOSEL-ME6.</title>
        <authorList>
            <person name="Tanveer F."/>
            <person name="Xie Y."/>
            <person name="Shinwari Z.K."/>
        </authorList>
    </citation>
    <scope>NUCLEOTIDE SEQUENCE [LARGE SCALE GENOMIC DNA]</scope>
    <source>
        <strain evidence="15">MOSEL-ME25</strain>
    </source>
</reference>
<dbReference type="Gene3D" id="3.40.50.2300">
    <property type="match status" value="1"/>
</dbReference>
<accession>A0A0C2E5E9</accession>
<sequence>MNILIVEDDFRIADMYKEYLLEHISAGNIVSARSAAECLEILEKESINLILVDIYLPDMLGDDLMEKVIKRQPYMNFIVITASHEGDKFRRMMELGTIYYLVKPVKLDKLAEVVNGFLERYKELAEATEVNQEKIDTYFGNSKSKADEFLPKGIDPVTLKVIEEAFKADREWTSSSLGTHLGTSRTTVRRYLEYMRKTGKLQVRQDYGDKGRPEKIYELNRL</sequence>
<feature type="modified residue" description="4-aspartylphosphate" evidence="10">
    <location>
        <position position="53"/>
    </location>
</feature>
<keyword evidence="4 9" id="KW-0902">Two-component regulatory system</keyword>
<reference evidence="13" key="3">
    <citation type="submission" date="2020-04" db="EMBL/GenBank/DDBJ databases">
        <authorList>
            <person name="Tanveer F."/>
            <person name="Xie Y."/>
            <person name="Shinwari Z.K."/>
        </authorList>
    </citation>
    <scope>NUCLEOTIDE SEQUENCE</scope>
    <source>
        <strain evidence="13">MOSEL-ME25</strain>
    </source>
</reference>
<keyword evidence="6 9" id="KW-0238">DNA-binding</keyword>
<dbReference type="GeneID" id="77845420"/>
<evidence type="ECO:0000256" key="10">
    <source>
        <dbReference type="PROSITE-ProRule" id="PRU00169"/>
    </source>
</evidence>
<comment type="subcellular location">
    <subcellularLocation>
        <location evidence="1 9">Cytoplasm</location>
    </subcellularLocation>
</comment>
<keyword evidence="7 9" id="KW-0010">Activator</keyword>
<dbReference type="OrthoDB" id="9759232at2"/>
<dbReference type="PANTHER" id="PTHR45526:SF1">
    <property type="entry name" value="TRANSCRIPTIONAL REGULATORY PROTEIN DCUR-RELATED"/>
    <property type="match status" value="1"/>
</dbReference>
<name>A0A0C2E5E9_9STAP</name>
<evidence type="ECO:0000313" key="14">
    <source>
        <dbReference type="Proteomes" id="UP000031546"/>
    </source>
</evidence>
<evidence type="ECO:0000256" key="1">
    <source>
        <dbReference type="ARBA" id="ARBA00004496"/>
    </source>
</evidence>
<dbReference type="SUPFAM" id="SSF46785">
    <property type="entry name" value="Winged helix' DNA-binding domain"/>
    <property type="match status" value="1"/>
</dbReference>
<dbReference type="InterPro" id="IPR036390">
    <property type="entry name" value="WH_DNA-bd_sf"/>
</dbReference>
<dbReference type="GO" id="GO:0000156">
    <property type="term" value="F:phosphorelay response regulator activity"/>
    <property type="evidence" value="ECO:0007669"/>
    <property type="project" value="TreeGrafter"/>
</dbReference>
<keyword evidence="3 10" id="KW-0597">Phosphoprotein</keyword>
<evidence type="ECO:0000313" key="13">
    <source>
        <dbReference type="EMBL" id="MDB0580666.1"/>
    </source>
</evidence>
<feature type="domain" description="Response regulatory" evidence="11">
    <location>
        <begin position="2"/>
        <end position="118"/>
    </location>
</feature>
<dbReference type="EMBL" id="JABEVU030000001">
    <property type="protein sequence ID" value="MDB0580666.1"/>
    <property type="molecule type" value="Genomic_DNA"/>
</dbReference>
<dbReference type="AlphaFoldDB" id="A0A0C2E5E9"/>
<dbReference type="PIRSF" id="PIRSF006171">
    <property type="entry name" value="RR_citrat_malat"/>
    <property type="match status" value="1"/>
</dbReference>
<dbReference type="GO" id="GO:0003700">
    <property type="term" value="F:DNA-binding transcription factor activity"/>
    <property type="evidence" value="ECO:0007669"/>
    <property type="project" value="InterPro"/>
</dbReference>
<evidence type="ECO:0000256" key="5">
    <source>
        <dbReference type="ARBA" id="ARBA00023015"/>
    </source>
</evidence>
<proteinExistence type="predicted"/>
<dbReference type="PROSITE" id="PS50110">
    <property type="entry name" value="RESPONSE_REGULATORY"/>
    <property type="match status" value="1"/>
</dbReference>
<dbReference type="GO" id="GO:0005737">
    <property type="term" value="C:cytoplasm"/>
    <property type="evidence" value="ECO:0007669"/>
    <property type="project" value="UniProtKB-SubCell"/>
</dbReference>
<reference evidence="13 15" key="4">
    <citation type="submission" date="2022-12" db="EMBL/GenBank/DDBJ databases">
        <title>Genome analysis and biological profiling of marine Salinicoccus roseus MOSEL-ME25.</title>
        <authorList>
            <person name="Mirza F.T."/>
            <person name="Xie Y."/>
            <person name="Shinwari Z.K."/>
        </authorList>
    </citation>
    <scope>NUCLEOTIDE SEQUENCE [LARGE SCALE GENOMIC DNA]</scope>
    <source>
        <strain evidence="13 15">MOSEL-ME25</strain>
    </source>
</reference>
<protein>
    <recommendedName>
        <fullName evidence="9">Transcriptional regulatory protein</fullName>
    </recommendedName>
</protein>
<comment type="caution">
    <text evidence="12">The sequence shown here is derived from an EMBL/GenBank/DDBJ whole genome shotgun (WGS) entry which is preliminary data.</text>
</comment>
<dbReference type="GO" id="GO:0003677">
    <property type="term" value="F:DNA binding"/>
    <property type="evidence" value="ECO:0007669"/>
    <property type="project" value="UniProtKB-KW"/>
</dbReference>
<dbReference type="Proteomes" id="UP000527860">
    <property type="component" value="Unassembled WGS sequence"/>
</dbReference>